<dbReference type="GO" id="GO:0050660">
    <property type="term" value="F:flavin adenine dinucleotide binding"/>
    <property type="evidence" value="ECO:0007669"/>
    <property type="project" value="InterPro"/>
</dbReference>
<dbReference type="PANTHER" id="PTHR11552">
    <property type="entry name" value="GLUCOSE-METHANOL-CHOLINE GMC OXIDOREDUCTASE"/>
    <property type="match status" value="1"/>
</dbReference>
<feature type="active site" description="Proton acceptor" evidence="5">
    <location>
        <position position="560"/>
    </location>
</feature>
<evidence type="ECO:0000256" key="3">
    <source>
        <dbReference type="ARBA" id="ARBA00022630"/>
    </source>
</evidence>
<dbReference type="OrthoDB" id="269227at2759"/>
<dbReference type="SUPFAM" id="SSF54373">
    <property type="entry name" value="FAD-linked reductases, C-terminal domain"/>
    <property type="match status" value="1"/>
</dbReference>
<dbReference type="InterPro" id="IPR036188">
    <property type="entry name" value="FAD/NAD-bd_sf"/>
</dbReference>
<dbReference type="Proteomes" id="UP000245768">
    <property type="component" value="Unassembled WGS sequence"/>
</dbReference>
<evidence type="ECO:0000256" key="2">
    <source>
        <dbReference type="ARBA" id="ARBA00010790"/>
    </source>
</evidence>
<dbReference type="EMBL" id="KZ819641">
    <property type="protein sequence ID" value="PWN87227.1"/>
    <property type="molecule type" value="Genomic_DNA"/>
</dbReference>
<dbReference type="Pfam" id="PF05199">
    <property type="entry name" value="GMC_oxred_C"/>
    <property type="match status" value="1"/>
</dbReference>
<comment type="cofactor">
    <cofactor evidence="1">
        <name>FAD</name>
        <dbReference type="ChEBI" id="CHEBI:57692"/>
    </cofactor>
</comment>
<feature type="domain" description="Glucose-methanol-choline oxidoreductase N-terminal" evidence="6">
    <location>
        <begin position="266"/>
        <end position="280"/>
    </location>
</feature>
<dbReference type="InParanoid" id="A0A316YCN0"/>
<dbReference type="InterPro" id="IPR012132">
    <property type="entry name" value="GMC_OxRdtase"/>
</dbReference>
<reference evidence="7 8" key="1">
    <citation type="journal article" date="2018" name="Mol. Biol. Evol.">
        <title>Broad Genomic Sampling Reveals a Smut Pathogenic Ancestry of the Fungal Clade Ustilaginomycotina.</title>
        <authorList>
            <person name="Kijpornyongpan T."/>
            <person name="Mondo S.J."/>
            <person name="Barry K."/>
            <person name="Sandor L."/>
            <person name="Lee J."/>
            <person name="Lipzen A."/>
            <person name="Pangilinan J."/>
            <person name="LaButti K."/>
            <person name="Hainaut M."/>
            <person name="Henrissat B."/>
            <person name="Grigoriev I.V."/>
            <person name="Spatafora J.W."/>
            <person name="Aime M.C."/>
        </authorList>
    </citation>
    <scope>NUCLEOTIDE SEQUENCE [LARGE SCALE GENOMIC DNA]</scope>
    <source>
        <strain evidence="7 8">MCA 4198</strain>
    </source>
</reference>
<evidence type="ECO:0000313" key="8">
    <source>
        <dbReference type="Proteomes" id="UP000245768"/>
    </source>
</evidence>
<evidence type="ECO:0000256" key="1">
    <source>
        <dbReference type="ARBA" id="ARBA00001974"/>
    </source>
</evidence>
<proteinExistence type="inferred from homology"/>
<dbReference type="Gene3D" id="3.50.50.60">
    <property type="entry name" value="FAD/NAD(P)-binding domain"/>
    <property type="match status" value="1"/>
</dbReference>
<protein>
    <submittedName>
        <fullName evidence="7">Choline dehydrogenase</fullName>
    </submittedName>
</protein>
<gene>
    <name evidence="7" type="ORF">FA10DRAFT_234948</name>
</gene>
<evidence type="ECO:0000313" key="7">
    <source>
        <dbReference type="EMBL" id="PWN87227.1"/>
    </source>
</evidence>
<dbReference type="InterPro" id="IPR000172">
    <property type="entry name" value="GMC_OxRdtase_N"/>
</dbReference>
<dbReference type="GO" id="GO:0016614">
    <property type="term" value="F:oxidoreductase activity, acting on CH-OH group of donors"/>
    <property type="evidence" value="ECO:0007669"/>
    <property type="project" value="InterPro"/>
</dbReference>
<dbReference type="PROSITE" id="PS00624">
    <property type="entry name" value="GMC_OXRED_2"/>
    <property type="match status" value="1"/>
</dbReference>
<dbReference type="Gene3D" id="3.30.560.10">
    <property type="entry name" value="Glucose Oxidase, domain 3"/>
    <property type="match status" value="1"/>
</dbReference>
<dbReference type="AlphaFoldDB" id="A0A316YCN0"/>
<dbReference type="Pfam" id="PF00732">
    <property type="entry name" value="GMC_oxred_N"/>
    <property type="match status" value="1"/>
</dbReference>
<keyword evidence="3" id="KW-0285">Flavoprotein</keyword>
<evidence type="ECO:0000256" key="4">
    <source>
        <dbReference type="ARBA" id="ARBA00022827"/>
    </source>
</evidence>
<sequence>MAETFDYIVVGGGTAGPVAARRLAEYFPTSSVLLVEAGTHENVLHSTMAMGWEGLHHSDWDWRYTSQPMKHANERQIHLPRGKILGGSSALNGTLMIRGVQEDYDRLARMGIEGWSWDEVLPFFKQSETFHPSDGMKGDPAVHGTTGELHTSHHPLAPISERVVDSFLGSGLSWKEDMFSQGESEGVGHVPRTVHNGVRTSGADFVTGDGVPRNLTVRLGHQCTRIVSREGGSDGLRVATGVELRSNTTGAPSVVNASKEVVVSCGSYNSPQLLMLSGIGDRAQLARFNIACVRDLGGVGQHLGDHIIVFNFFHVNTPQLTNDHLLYDEGAFDRAVSQYMGDRSGVLGSLPFGAFVFKRLDDELKDDPEWRAALAQSGGADPMGATNGTPHVEYFWTECYGGGPQHVDQPGHGESAFALITLLFNPRSRGSVTLQGRNPLFPPRIDHNYLAEPLDVVMLAEACRFGADVVANGRGTRDVVAGPWPASRTLPTDREGWKAYVREQAGTCYHPAGTCAMGPTPEPSETLPKGSVDDARLKVHGFANLRVADVSVLPLVHSGHTQAPAYMIGEKAAFMIAEDAKAAGAADHPAHSAFEHPAQL</sequence>
<evidence type="ECO:0000256" key="5">
    <source>
        <dbReference type="PIRSR" id="PIRSR000137-1"/>
    </source>
</evidence>
<dbReference type="GeneID" id="37040927"/>
<comment type="similarity">
    <text evidence="2">Belongs to the GMC oxidoreductase family.</text>
</comment>
<evidence type="ECO:0000259" key="6">
    <source>
        <dbReference type="PROSITE" id="PS00624"/>
    </source>
</evidence>
<dbReference type="SUPFAM" id="SSF51905">
    <property type="entry name" value="FAD/NAD(P)-binding domain"/>
    <property type="match status" value="1"/>
</dbReference>
<dbReference type="RefSeq" id="XP_025374425.1">
    <property type="nucleotide sequence ID" value="XM_025519011.1"/>
</dbReference>
<feature type="active site" description="Proton donor" evidence="5">
    <location>
        <position position="510"/>
    </location>
</feature>
<name>A0A316YCN0_9BASI</name>
<dbReference type="STRING" id="215250.A0A316YCN0"/>
<dbReference type="PANTHER" id="PTHR11552:SF147">
    <property type="entry name" value="CHOLINE DEHYDROGENASE, MITOCHONDRIAL"/>
    <property type="match status" value="1"/>
</dbReference>
<keyword evidence="8" id="KW-1185">Reference proteome</keyword>
<dbReference type="PIRSF" id="PIRSF000137">
    <property type="entry name" value="Alcohol_oxidase"/>
    <property type="match status" value="1"/>
</dbReference>
<keyword evidence="4" id="KW-0274">FAD</keyword>
<dbReference type="InterPro" id="IPR007867">
    <property type="entry name" value="GMC_OxRtase_C"/>
</dbReference>
<accession>A0A316YCN0</accession>
<organism evidence="7 8">
    <name type="scientific">Acaromyces ingoldii</name>
    <dbReference type="NCBI Taxonomy" id="215250"/>
    <lineage>
        <taxon>Eukaryota</taxon>
        <taxon>Fungi</taxon>
        <taxon>Dikarya</taxon>
        <taxon>Basidiomycota</taxon>
        <taxon>Ustilaginomycotina</taxon>
        <taxon>Exobasidiomycetes</taxon>
        <taxon>Exobasidiales</taxon>
        <taxon>Cryptobasidiaceae</taxon>
        <taxon>Acaromyces</taxon>
    </lineage>
</organism>